<evidence type="ECO:0000313" key="1">
    <source>
        <dbReference type="EMBL" id="GFJ90382.1"/>
    </source>
</evidence>
<proteinExistence type="predicted"/>
<evidence type="ECO:0000313" key="2">
    <source>
        <dbReference type="Proteomes" id="UP000482960"/>
    </source>
</evidence>
<dbReference type="EMBL" id="BLPG01000001">
    <property type="protein sequence ID" value="GFJ90382.1"/>
    <property type="molecule type" value="Genomic_DNA"/>
</dbReference>
<name>A0A6V8KZ57_9ACTN</name>
<reference evidence="1 2" key="1">
    <citation type="submission" date="2020-03" db="EMBL/GenBank/DDBJ databases">
        <title>Whole genome shotgun sequence of Phytohabitans rumicis NBRC 108638.</title>
        <authorList>
            <person name="Komaki H."/>
            <person name="Tamura T."/>
        </authorList>
    </citation>
    <scope>NUCLEOTIDE SEQUENCE [LARGE SCALE GENOMIC DNA]</scope>
    <source>
        <strain evidence="1 2">NBRC 108638</strain>
    </source>
</reference>
<gene>
    <name evidence="1" type="ORF">Prum_040240</name>
</gene>
<organism evidence="1 2">
    <name type="scientific">Phytohabitans rumicis</name>
    <dbReference type="NCBI Taxonomy" id="1076125"/>
    <lineage>
        <taxon>Bacteria</taxon>
        <taxon>Bacillati</taxon>
        <taxon>Actinomycetota</taxon>
        <taxon>Actinomycetes</taxon>
        <taxon>Micromonosporales</taxon>
        <taxon>Micromonosporaceae</taxon>
    </lineage>
</organism>
<dbReference type="Proteomes" id="UP000482960">
    <property type="component" value="Unassembled WGS sequence"/>
</dbReference>
<dbReference type="RefSeq" id="WP_173077741.1">
    <property type="nucleotide sequence ID" value="NZ_BLPG01000001.1"/>
</dbReference>
<keyword evidence="2" id="KW-1185">Reference proteome</keyword>
<reference evidence="1 2" key="2">
    <citation type="submission" date="2020-03" db="EMBL/GenBank/DDBJ databases">
        <authorList>
            <person name="Ichikawa N."/>
            <person name="Kimura A."/>
            <person name="Kitahashi Y."/>
            <person name="Uohara A."/>
        </authorList>
    </citation>
    <scope>NUCLEOTIDE SEQUENCE [LARGE SCALE GENOMIC DNA]</scope>
    <source>
        <strain evidence="1 2">NBRC 108638</strain>
    </source>
</reference>
<sequence>MRGGRELSRADVHGNLALLSMPAEPGIGVEALDAQGQILEVGMVGAGPRRGAISNW</sequence>
<dbReference type="AlphaFoldDB" id="A0A6V8KZ57"/>
<comment type="caution">
    <text evidence="1">The sequence shown here is derived from an EMBL/GenBank/DDBJ whole genome shotgun (WGS) entry which is preliminary data.</text>
</comment>
<protein>
    <submittedName>
        <fullName evidence="1">Uncharacterized protein</fullName>
    </submittedName>
</protein>
<accession>A0A6V8KZ57</accession>